<feature type="transmembrane region" description="Helical" evidence="7">
    <location>
        <begin position="513"/>
        <end position="538"/>
    </location>
</feature>
<feature type="compositionally biased region" description="Polar residues" evidence="6">
    <location>
        <begin position="778"/>
        <end position="789"/>
    </location>
</feature>
<feature type="transmembrane region" description="Helical" evidence="7">
    <location>
        <begin position="675"/>
        <end position="700"/>
    </location>
</feature>
<dbReference type="PROSITE" id="PS50261">
    <property type="entry name" value="G_PROTEIN_RECEP_F2_4"/>
    <property type="match status" value="1"/>
</dbReference>
<dbReference type="InterPro" id="IPR057244">
    <property type="entry name" value="GAIN_B"/>
</dbReference>
<dbReference type="PANTHER" id="PTHR12011">
    <property type="entry name" value="ADHESION G-PROTEIN COUPLED RECEPTOR"/>
    <property type="match status" value="1"/>
</dbReference>
<sequence length="797" mass="88999">MSLVRETFLRTDLFLNRARQASATTLPRNSLRGTQSRPECESEIPQWHFCCVEFPDSLFKDCDISGKVGDSDTPGESIEGVGRTCCSVLPQHLTLCVCVCVWGWGCVCESVYQFISLCVAGWLSKAQVHLQYRVSWGLNADNRPYSLPFSAMEPRARPSDSLRVVFTFILLLATGSSENDQSLTFCGTWRHGRAPWRPSERLRLGVNLSPGCNGISISANESTLSVDGQITAQCQRQDVIQLHQFGLDSGEESHFCLYWEPLVDQLKLQVGGKNLTLCWPSRLQGSCCTDLSQGPNEPEAHYGIANGRVQTDIITDKTHVAYRFNGLSISCKALCDQARRGQTQVNTFVDSAEHPCARSFEVEMNEDFTGYNVTSPGSIFESTATVHLPPLLKQAAKKSSKVVCTFFRNNSLFQEGHKKVRILSEVVEITVENEIITNLLEPIRINFHHDALPKMHSRRCVSWDTRKDPLQVKWLVDGCVTQQRGAEHTECLCNHLTYFSVLVQLEPRPVRHLLALTTITSLGCAVSVISCVALIIFLCRKSRRSKEQSISIHLGLAVSLAILNLLFFFTGVLANVGGEGLCAWVGAALHYSLLSSFTWMGIEVFNTFWLVYMVFSPPPKPYVWNLVGFVLPAVPIIILAAVGGIYGQREVVPSDDVSNPYLMCWMKTNTNKALLAHYFTTMTVLVILVFSGIAMLFLVYRKISPRDEWRKNRVAFLSIWGLSCLFGTTWGLTFLDFGHLSDLVLFLSCILNSFQGFLLMLRFSMLEWMRKQAGGSALGSNSTGSTRQHMLQAPEKS</sequence>
<dbReference type="FunFam" id="1.20.1070.10:FF:000493">
    <property type="entry name" value="Adhesion G protein-coupled receptor G1"/>
    <property type="match status" value="1"/>
</dbReference>
<evidence type="ECO:0000256" key="2">
    <source>
        <dbReference type="ARBA" id="ARBA00022692"/>
    </source>
</evidence>
<evidence type="ECO:0000313" key="10">
    <source>
        <dbReference type="EMBL" id="AWP02007.1"/>
    </source>
</evidence>
<evidence type="ECO:0000256" key="6">
    <source>
        <dbReference type="SAM" id="MobiDB-lite"/>
    </source>
</evidence>
<organism evidence="10 11">
    <name type="scientific">Scophthalmus maximus</name>
    <name type="common">Turbot</name>
    <name type="synonym">Psetta maxima</name>
    <dbReference type="NCBI Taxonomy" id="52904"/>
    <lineage>
        <taxon>Eukaryota</taxon>
        <taxon>Metazoa</taxon>
        <taxon>Chordata</taxon>
        <taxon>Craniata</taxon>
        <taxon>Vertebrata</taxon>
        <taxon>Euteleostomi</taxon>
        <taxon>Actinopterygii</taxon>
        <taxon>Neopterygii</taxon>
        <taxon>Teleostei</taxon>
        <taxon>Neoteleostei</taxon>
        <taxon>Acanthomorphata</taxon>
        <taxon>Carangaria</taxon>
        <taxon>Pleuronectiformes</taxon>
        <taxon>Pleuronectoidei</taxon>
        <taxon>Scophthalmidae</taxon>
        <taxon>Scophthalmus</taxon>
    </lineage>
</organism>
<evidence type="ECO:0000256" key="5">
    <source>
        <dbReference type="ARBA" id="ARBA00023157"/>
    </source>
</evidence>
<dbReference type="GO" id="GO:0005886">
    <property type="term" value="C:plasma membrane"/>
    <property type="evidence" value="ECO:0007669"/>
    <property type="project" value="TreeGrafter"/>
</dbReference>
<gene>
    <name evidence="10" type="ORF">SMAX5B_022743</name>
</gene>
<protein>
    <submittedName>
        <fullName evidence="10">Putative G-protein coupled receptor 114</fullName>
    </submittedName>
</protein>
<dbReference type="Gene3D" id="1.20.1070.10">
    <property type="entry name" value="Rhodopsin 7-helix transmembrane proteins"/>
    <property type="match status" value="1"/>
</dbReference>
<evidence type="ECO:0000256" key="3">
    <source>
        <dbReference type="ARBA" id="ARBA00022989"/>
    </source>
</evidence>
<dbReference type="SMART" id="SM00303">
    <property type="entry name" value="GPS"/>
    <property type="match status" value="1"/>
</dbReference>
<dbReference type="Pfam" id="PF00002">
    <property type="entry name" value="7tm_2"/>
    <property type="match status" value="1"/>
</dbReference>
<dbReference type="EMBL" id="CP026247">
    <property type="protein sequence ID" value="AWP02007.1"/>
    <property type="molecule type" value="Genomic_DNA"/>
</dbReference>
<dbReference type="Gene3D" id="2.60.220.50">
    <property type="match status" value="1"/>
</dbReference>
<dbReference type="GO" id="GO:0004930">
    <property type="term" value="F:G protein-coupled receptor activity"/>
    <property type="evidence" value="ECO:0007669"/>
    <property type="project" value="InterPro"/>
</dbReference>
<keyword evidence="5" id="KW-1015">Disulfide bond</keyword>
<dbReference type="InterPro" id="IPR000203">
    <property type="entry name" value="GPS"/>
</dbReference>
<feature type="transmembrane region" description="Helical" evidence="7">
    <location>
        <begin position="593"/>
        <end position="615"/>
    </location>
</feature>
<evidence type="ECO:0000256" key="1">
    <source>
        <dbReference type="ARBA" id="ARBA00004141"/>
    </source>
</evidence>
<feature type="domain" description="GAIN-B" evidence="8">
    <location>
        <begin position="364"/>
        <end position="509"/>
    </location>
</feature>
<dbReference type="AlphaFoldDB" id="A0A2U9BDD8"/>
<accession>A0A2U9BDD8</accession>
<dbReference type="GO" id="GO:0007189">
    <property type="term" value="P:adenylate cyclase-activating G protein-coupled receptor signaling pathway"/>
    <property type="evidence" value="ECO:0007669"/>
    <property type="project" value="TreeGrafter"/>
</dbReference>
<feature type="transmembrane region" description="Helical" evidence="7">
    <location>
        <begin position="622"/>
        <end position="646"/>
    </location>
</feature>
<reference evidence="10 11" key="1">
    <citation type="submission" date="2017-12" db="EMBL/GenBank/DDBJ databases">
        <title>Integrating genomic resources of turbot (Scophthalmus maximus) in depth evaluation of genetic and physical mapping variation across individuals.</title>
        <authorList>
            <person name="Martinez P."/>
        </authorList>
    </citation>
    <scope>NUCLEOTIDE SEQUENCE [LARGE SCALE GENOMIC DNA]</scope>
</reference>
<dbReference type="GO" id="GO:0007166">
    <property type="term" value="P:cell surface receptor signaling pathway"/>
    <property type="evidence" value="ECO:0007669"/>
    <property type="project" value="InterPro"/>
</dbReference>
<dbReference type="InterPro" id="IPR017981">
    <property type="entry name" value="GPCR_2-like_7TM"/>
</dbReference>
<dbReference type="STRING" id="52904.ENSSMAP00000020614"/>
<dbReference type="InterPro" id="IPR000832">
    <property type="entry name" value="GPCR_2_secretin-like"/>
</dbReference>
<evidence type="ECO:0000256" key="7">
    <source>
        <dbReference type="SAM" id="Phobius"/>
    </source>
</evidence>
<evidence type="ECO:0000259" key="9">
    <source>
        <dbReference type="PROSITE" id="PS50261"/>
    </source>
</evidence>
<feature type="region of interest" description="Disordered" evidence="6">
    <location>
        <begin position="776"/>
        <end position="797"/>
    </location>
</feature>
<dbReference type="InterPro" id="IPR046338">
    <property type="entry name" value="GAIN_dom_sf"/>
</dbReference>
<keyword evidence="2 7" id="KW-0812">Transmembrane</keyword>
<feature type="transmembrane region" description="Helical" evidence="7">
    <location>
        <begin position="550"/>
        <end position="573"/>
    </location>
</feature>
<name>A0A2U9BDD8_SCOMX</name>
<keyword evidence="3 7" id="KW-1133">Transmembrane helix</keyword>
<dbReference type="Proteomes" id="UP000246464">
    <property type="component" value="Chromosome 5"/>
</dbReference>
<evidence type="ECO:0000259" key="8">
    <source>
        <dbReference type="PROSITE" id="PS50221"/>
    </source>
</evidence>
<dbReference type="PROSITE" id="PS50221">
    <property type="entry name" value="GAIN_B"/>
    <property type="match status" value="1"/>
</dbReference>
<feature type="transmembrane region" description="Helical" evidence="7">
    <location>
        <begin position="743"/>
        <end position="761"/>
    </location>
</feature>
<feature type="transmembrane region" description="Helical" evidence="7">
    <location>
        <begin position="712"/>
        <end position="731"/>
    </location>
</feature>
<comment type="subcellular location">
    <subcellularLocation>
        <location evidence="1">Membrane</location>
        <topology evidence="1">Multi-pass membrane protein</topology>
    </subcellularLocation>
</comment>
<proteinExistence type="predicted"/>
<keyword evidence="10" id="KW-0675">Receptor</keyword>
<dbReference type="Pfam" id="PF01825">
    <property type="entry name" value="GPS"/>
    <property type="match status" value="1"/>
</dbReference>
<evidence type="ECO:0000256" key="4">
    <source>
        <dbReference type="ARBA" id="ARBA00023136"/>
    </source>
</evidence>
<keyword evidence="4 7" id="KW-0472">Membrane</keyword>
<feature type="domain" description="G-protein coupled receptors family 2 profile 2" evidence="9">
    <location>
        <begin position="516"/>
        <end position="767"/>
    </location>
</feature>
<evidence type="ECO:0000313" key="11">
    <source>
        <dbReference type="Proteomes" id="UP000246464"/>
    </source>
</evidence>
<dbReference type="PANTHER" id="PTHR12011:SF435">
    <property type="entry name" value="ADHESION G PROTEIN-COUPLED RECEPTOR G1-RELATED"/>
    <property type="match status" value="1"/>
</dbReference>
<keyword evidence="11" id="KW-1185">Reference proteome</keyword>